<dbReference type="RefSeq" id="WP_161720998.1">
    <property type="nucleotide sequence ID" value="NZ_JAAAXI010000001.1"/>
</dbReference>
<proteinExistence type="predicted"/>
<protein>
    <submittedName>
        <fullName evidence="1">XRE family transcriptional regulator</fullName>
    </submittedName>
</protein>
<evidence type="ECO:0000313" key="1">
    <source>
        <dbReference type="EMBL" id="NBJ23829.1"/>
    </source>
</evidence>
<dbReference type="SUPFAM" id="SSF47413">
    <property type="entry name" value="lambda repressor-like DNA-binding domains"/>
    <property type="match status" value="1"/>
</dbReference>
<gene>
    <name evidence="1" type="ORF">GR303_05600</name>
</gene>
<accession>A0ABW9YTY0</accession>
<dbReference type="InterPro" id="IPR001387">
    <property type="entry name" value="Cro/C1-type_HTH"/>
</dbReference>
<comment type="caution">
    <text evidence="1">The sequence shown here is derived from an EMBL/GenBank/DDBJ whole genome shotgun (WGS) entry which is preliminary data.</text>
</comment>
<dbReference type="CDD" id="cd00093">
    <property type="entry name" value="HTH_XRE"/>
    <property type="match status" value="1"/>
</dbReference>
<evidence type="ECO:0000313" key="2">
    <source>
        <dbReference type="Proteomes" id="UP000818323"/>
    </source>
</evidence>
<name>A0ABW9YTY0_9HYPH</name>
<dbReference type="EMBL" id="JAAAXJ010000002">
    <property type="protein sequence ID" value="NBJ23829.1"/>
    <property type="molecule type" value="Genomic_DNA"/>
</dbReference>
<organism evidence="1 2">
    <name type="scientific">Microvirga arsenatis</name>
    <dbReference type="NCBI Taxonomy" id="2692265"/>
    <lineage>
        <taxon>Bacteria</taxon>
        <taxon>Pseudomonadati</taxon>
        <taxon>Pseudomonadota</taxon>
        <taxon>Alphaproteobacteria</taxon>
        <taxon>Hyphomicrobiales</taxon>
        <taxon>Methylobacteriaceae</taxon>
        <taxon>Microvirga</taxon>
    </lineage>
</organism>
<sequence>MSAQATVQPINDPVCAYITERIDALNGIKSQREIAAEAGLPRPNVVSMIKKGDMKLPLERVPAFARAINADPAYLFRLVMEQYWPGGADVVSEIFGTVTSRNEAAILNKIRQVSRGTDPALTPALEKALEEAFGSP</sequence>
<reference evidence="1 2" key="1">
    <citation type="submission" date="2020-01" db="EMBL/GenBank/DDBJ databases">
        <title>Microvirga sp. nov., an arsenate reduction bacterium isolated from Tibet hotspring sediments.</title>
        <authorList>
            <person name="Yuan C.-G."/>
        </authorList>
    </citation>
    <scope>NUCLEOTIDE SEQUENCE [LARGE SCALE GENOMIC DNA]</scope>
    <source>
        <strain evidence="1 2">SYSU G3D203</strain>
    </source>
</reference>
<dbReference type="Proteomes" id="UP000818323">
    <property type="component" value="Unassembled WGS sequence"/>
</dbReference>
<keyword evidence="2" id="KW-1185">Reference proteome</keyword>
<dbReference type="InterPro" id="IPR010982">
    <property type="entry name" value="Lambda_DNA-bd_dom_sf"/>
</dbReference>